<dbReference type="GO" id="GO:0003677">
    <property type="term" value="F:DNA binding"/>
    <property type="evidence" value="ECO:0007669"/>
    <property type="project" value="InterPro"/>
</dbReference>
<dbReference type="GO" id="GO:0006355">
    <property type="term" value="P:regulation of DNA-templated transcription"/>
    <property type="evidence" value="ECO:0007669"/>
    <property type="project" value="InterPro"/>
</dbReference>
<protein>
    <submittedName>
        <fullName evidence="3">LuxR family transcriptional regulator</fullName>
    </submittedName>
</protein>
<evidence type="ECO:0000259" key="2">
    <source>
        <dbReference type="SMART" id="SM00421"/>
    </source>
</evidence>
<evidence type="ECO:0000313" key="3">
    <source>
        <dbReference type="EMBL" id="MXP21173.1"/>
    </source>
</evidence>
<dbReference type="EMBL" id="WMBR01000001">
    <property type="protein sequence ID" value="MXP21173.1"/>
    <property type="molecule type" value="Genomic_DNA"/>
</dbReference>
<dbReference type="InterPro" id="IPR016032">
    <property type="entry name" value="Sig_transdc_resp-reg_C-effctor"/>
</dbReference>
<evidence type="ECO:0000256" key="1">
    <source>
        <dbReference type="SAM" id="MobiDB-lite"/>
    </source>
</evidence>
<gene>
    <name evidence="3" type="ORF">GIY30_07370</name>
</gene>
<feature type="domain" description="HTH luxR-type" evidence="2">
    <location>
        <begin position="119"/>
        <end position="176"/>
    </location>
</feature>
<feature type="compositionally biased region" description="Basic and acidic residues" evidence="1">
    <location>
        <begin position="27"/>
        <end position="39"/>
    </location>
</feature>
<dbReference type="Proteomes" id="UP000475545">
    <property type="component" value="Unassembled WGS sequence"/>
</dbReference>
<dbReference type="AlphaFoldDB" id="A0A6L7GNJ7"/>
<organism evidence="3 4">
    <name type="scientific">Gordonia mangrovi</name>
    <dbReference type="NCBI Taxonomy" id="2665643"/>
    <lineage>
        <taxon>Bacteria</taxon>
        <taxon>Bacillati</taxon>
        <taxon>Actinomycetota</taxon>
        <taxon>Actinomycetes</taxon>
        <taxon>Mycobacteriales</taxon>
        <taxon>Gordoniaceae</taxon>
        <taxon>Gordonia</taxon>
    </lineage>
</organism>
<accession>A0A6L7GNJ7</accession>
<dbReference type="SUPFAM" id="SSF46894">
    <property type="entry name" value="C-terminal effector domain of the bipartite response regulators"/>
    <property type="match status" value="1"/>
</dbReference>
<dbReference type="InterPro" id="IPR000792">
    <property type="entry name" value="Tscrpt_reg_LuxR_C"/>
</dbReference>
<keyword evidence="4" id="KW-1185">Reference proteome</keyword>
<proteinExistence type="predicted"/>
<sequence length="192" mass="20691">MTVSPSDALSTSPRPALPPRTPNPASRRADAATQRREAALARLAARRMPLPGQPAQSHPQHPATVRRPLDDPRARGTMRLVGGSDTTVHRPVAAPVATPAPTPAHRPAQPVSETATRRRPGLTEREIQVMRTWLLTDSKIAVADELSISIGTVNTHLTRIRAKYTAVDRTARTKASLAARAIQDGIISLDEL</sequence>
<dbReference type="InterPro" id="IPR036388">
    <property type="entry name" value="WH-like_DNA-bd_sf"/>
</dbReference>
<dbReference type="RefSeq" id="WP_160901207.1">
    <property type="nucleotide sequence ID" value="NZ_CP102850.1"/>
</dbReference>
<comment type="caution">
    <text evidence="3">The sequence shown here is derived from an EMBL/GenBank/DDBJ whole genome shotgun (WGS) entry which is preliminary data.</text>
</comment>
<dbReference type="Pfam" id="PF00196">
    <property type="entry name" value="GerE"/>
    <property type="match status" value="1"/>
</dbReference>
<dbReference type="Gene3D" id="1.10.10.10">
    <property type="entry name" value="Winged helix-like DNA-binding domain superfamily/Winged helix DNA-binding domain"/>
    <property type="match status" value="1"/>
</dbReference>
<feature type="region of interest" description="Disordered" evidence="1">
    <location>
        <begin position="1"/>
        <end position="121"/>
    </location>
</feature>
<evidence type="ECO:0000313" key="4">
    <source>
        <dbReference type="Proteomes" id="UP000475545"/>
    </source>
</evidence>
<dbReference type="SMART" id="SM00421">
    <property type="entry name" value="HTH_LUXR"/>
    <property type="match status" value="1"/>
</dbReference>
<name>A0A6L7GNJ7_9ACTN</name>
<reference evidence="3 4" key="1">
    <citation type="submission" date="2019-11" db="EMBL/GenBank/DDBJ databases">
        <title>Gordonia sp. nov., a novel actinobacterium isolated from mangrove soil in Hainan.</title>
        <authorList>
            <person name="Huang X."/>
            <person name="Xie Y."/>
            <person name="Chu X."/>
            <person name="Xiao K."/>
        </authorList>
    </citation>
    <scope>NUCLEOTIDE SEQUENCE [LARGE SCALE GENOMIC DNA]</scope>
    <source>
        <strain evidence="3 4">HNM0687</strain>
    </source>
</reference>